<protein>
    <submittedName>
        <fullName evidence="1">Uncharacterized protein</fullName>
    </submittedName>
</protein>
<reference evidence="2" key="2">
    <citation type="journal article" date="2008" name="Nucleic Acids Res.">
        <title>The rice annotation project database (RAP-DB): 2008 update.</title>
        <authorList>
            <consortium name="The rice annotation project (RAP)"/>
        </authorList>
    </citation>
    <scope>GENOME REANNOTATION</scope>
    <source>
        <strain evidence="2">cv. Nipponbare</strain>
    </source>
</reference>
<gene>
    <name evidence="1" type="primary">OSJNBa0083K01.30</name>
</gene>
<evidence type="ECO:0000313" key="2">
    <source>
        <dbReference type="Proteomes" id="UP000000763"/>
    </source>
</evidence>
<dbReference type="AlphaFoldDB" id="Q6F2F6"/>
<organism evidence="1 2">
    <name type="scientific">Oryza sativa subsp. japonica</name>
    <name type="common">Rice</name>
    <dbReference type="NCBI Taxonomy" id="39947"/>
    <lineage>
        <taxon>Eukaryota</taxon>
        <taxon>Viridiplantae</taxon>
        <taxon>Streptophyta</taxon>
        <taxon>Embryophyta</taxon>
        <taxon>Tracheophyta</taxon>
        <taxon>Spermatophyta</taxon>
        <taxon>Magnoliopsida</taxon>
        <taxon>Liliopsida</taxon>
        <taxon>Poales</taxon>
        <taxon>Poaceae</taxon>
        <taxon>BOP clade</taxon>
        <taxon>Oryzoideae</taxon>
        <taxon>Oryzeae</taxon>
        <taxon>Oryzinae</taxon>
        <taxon>Oryza</taxon>
        <taxon>Oryza sativa</taxon>
    </lineage>
</organism>
<evidence type="ECO:0000313" key="1">
    <source>
        <dbReference type="EMBL" id="AAT76366.1"/>
    </source>
</evidence>
<accession>Q6F2F6</accession>
<reference evidence="2" key="1">
    <citation type="journal article" date="2005" name="Nature">
        <title>The map-based sequence of the rice genome.</title>
        <authorList>
            <consortium name="International rice genome sequencing project (IRGSP)"/>
            <person name="Matsumoto T."/>
            <person name="Wu J."/>
            <person name="Kanamori H."/>
            <person name="Katayose Y."/>
            <person name="Fujisawa M."/>
            <person name="Namiki N."/>
            <person name="Mizuno H."/>
            <person name="Yamamoto K."/>
            <person name="Antonio B.A."/>
            <person name="Baba T."/>
            <person name="Sakata K."/>
            <person name="Nagamura Y."/>
            <person name="Aoki H."/>
            <person name="Arikawa K."/>
            <person name="Arita K."/>
            <person name="Bito T."/>
            <person name="Chiden Y."/>
            <person name="Fujitsuka N."/>
            <person name="Fukunaka R."/>
            <person name="Hamada M."/>
            <person name="Harada C."/>
            <person name="Hayashi A."/>
            <person name="Hijishita S."/>
            <person name="Honda M."/>
            <person name="Hosokawa S."/>
            <person name="Ichikawa Y."/>
            <person name="Idonuma A."/>
            <person name="Iijima M."/>
            <person name="Ikeda M."/>
            <person name="Ikeno M."/>
            <person name="Ito K."/>
            <person name="Ito S."/>
            <person name="Ito T."/>
            <person name="Ito Y."/>
            <person name="Ito Y."/>
            <person name="Iwabuchi A."/>
            <person name="Kamiya K."/>
            <person name="Karasawa W."/>
            <person name="Kurita K."/>
            <person name="Katagiri S."/>
            <person name="Kikuta A."/>
            <person name="Kobayashi H."/>
            <person name="Kobayashi N."/>
            <person name="Machita K."/>
            <person name="Maehara T."/>
            <person name="Masukawa M."/>
            <person name="Mizubayashi T."/>
            <person name="Mukai Y."/>
            <person name="Nagasaki H."/>
            <person name="Nagata Y."/>
            <person name="Naito S."/>
            <person name="Nakashima M."/>
            <person name="Nakama Y."/>
            <person name="Nakamichi Y."/>
            <person name="Nakamura M."/>
            <person name="Meguro A."/>
            <person name="Negishi M."/>
            <person name="Ohta I."/>
            <person name="Ohta T."/>
            <person name="Okamoto M."/>
            <person name="Ono N."/>
            <person name="Saji S."/>
            <person name="Sakaguchi M."/>
            <person name="Sakai K."/>
            <person name="Shibata M."/>
            <person name="Shimokawa T."/>
            <person name="Song J."/>
            <person name="Takazaki Y."/>
            <person name="Terasawa K."/>
            <person name="Tsugane M."/>
            <person name="Tsuji K."/>
            <person name="Ueda S."/>
            <person name="Waki K."/>
            <person name="Yamagata H."/>
            <person name="Yamamoto M."/>
            <person name="Yamamoto S."/>
            <person name="Yamane H."/>
            <person name="Yoshiki S."/>
            <person name="Yoshihara R."/>
            <person name="Yukawa K."/>
            <person name="Zhong H."/>
            <person name="Yano M."/>
            <person name="Yuan Q."/>
            <person name="Ouyang S."/>
            <person name="Liu J."/>
            <person name="Jones K.M."/>
            <person name="Gansberger K."/>
            <person name="Moffat K."/>
            <person name="Hill J."/>
            <person name="Bera J."/>
            <person name="Fadrosh D."/>
            <person name="Jin S."/>
            <person name="Johri S."/>
            <person name="Kim M."/>
            <person name="Overton L."/>
            <person name="Reardon M."/>
            <person name="Tsitrin T."/>
            <person name="Vuong H."/>
            <person name="Weaver B."/>
            <person name="Ciecko A."/>
            <person name="Tallon L."/>
            <person name="Jackson J."/>
            <person name="Pai G."/>
            <person name="Aken S.V."/>
            <person name="Utterback T."/>
            <person name="Reidmuller S."/>
            <person name="Feldblyum T."/>
            <person name="Hsiao J."/>
            <person name="Zismann V."/>
            <person name="Iobst S."/>
            <person name="de Vazeille A.R."/>
            <person name="Buell C.R."/>
            <person name="Ying K."/>
            <person name="Li Y."/>
            <person name="Lu T."/>
            <person name="Huang Y."/>
            <person name="Zhao Q."/>
            <person name="Feng Q."/>
            <person name="Zhang L."/>
            <person name="Zhu J."/>
            <person name="Weng Q."/>
            <person name="Mu J."/>
            <person name="Lu Y."/>
            <person name="Fan D."/>
            <person name="Liu Y."/>
            <person name="Guan J."/>
            <person name="Zhang Y."/>
            <person name="Yu S."/>
            <person name="Liu X."/>
            <person name="Zhang Y."/>
            <person name="Hong G."/>
            <person name="Han B."/>
            <person name="Choisne N."/>
            <person name="Demange N."/>
            <person name="Orjeda G."/>
            <person name="Samain S."/>
            <person name="Cattolico L."/>
            <person name="Pelletier E."/>
            <person name="Couloux A."/>
            <person name="Segurens B."/>
            <person name="Wincker P."/>
            <person name="D'Hont A."/>
            <person name="Scarpelli C."/>
            <person name="Weissenbach J."/>
            <person name="Salanoubat M."/>
            <person name="Quetier F."/>
            <person name="Yu Y."/>
            <person name="Kim H.R."/>
            <person name="Rambo T."/>
            <person name="Currie J."/>
            <person name="Collura K."/>
            <person name="Luo M."/>
            <person name="Yang T."/>
            <person name="Ammiraju J.S.S."/>
            <person name="Engler F."/>
            <person name="Soderlund C."/>
            <person name="Wing R.A."/>
            <person name="Palmer L.E."/>
            <person name="de la Bastide M."/>
            <person name="Spiegel L."/>
            <person name="Nascimento L."/>
            <person name="Zutavern T."/>
            <person name="O'Shaughnessy A."/>
            <person name="Dike S."/>
            <person name="Dedhia N."/>
            <person name="Preston R."/>
            <person name="Balija V."/>
            <person name="McCombie W.R."/>
            <person name="Chow T."/>
            <person name="Chen H."/>
            <person name="Chung M."/>
            <person name="Chen C."/>
            <person name="Shaw J."/>
            <person name="Wu H."/>
            <person name="Hsiao K."/>
            <person name="Chao Y."/>
            <person name="Chu M."/>
            <person name="Cheng C."/>
            <person name="Hour A."/>
            <person name="Lee P."/>
            <person name="Lin S."/>
            <person name="Lin Y."/>
            <person name="Liou J."/>
            <person name="Liu S."/>
            <person name="Hsing Y."/>
            <person name="Raghuvanshi S."/>
            <person name="Mohanty A."/>
            <person name="Bharti A.K."/>
            <person name="Gaur A."/>
            <person name="Gupta V."/>
            <person name="Kumar D."/>
            <person name="Ravi V."/>
            <person name="Vij S."/>
            <person name="Kapur A."/>
            <person name="Khurana P."/>
            <person name="Khurana P."/>
            <person name="Khurana J.P."/>
            <person name="Tyagi A.K."/>
            <person name="Gaikwad K."/>
            <person name="Singh A."/>
            <person name="Dalal V."/>
            <person name="Srivastava S."/>
            <person name="Dixit A."/>
            <person name="Pal A.K."/>
            <person name="Ghazi I.A."/>
            <person name="Yadav M."/>
            <person name="Pandit A."/>
            <person name="Bhargava A."/>
            <person name="Sureshbabu K."/>
            <person name="Batra K."/>
            <person name="Sharma T.R."/>
            <person name="Mohapatra T."/>
            <person name="Singh N.K."/>
            <person name="Messing J."/>
            <person name="Nelson A.B."/>
            <person name="Fuks G."/>
            <person name="Kavchok S."/>
            <person name="Keizer G."/>
            <person name="Linton E."/>
            <person name="Llaca V."/>
            <person name="Song R."/>
            <person name="Tanyolac B."/>
            <person name="Young S."/>
            <person name="Ho-Il K."/>
            <person name="Hahn J.H."/>
            <person name="Sangsakoo G."/>
            <person name="Vanavichit A."/>
            <person name="de Mattos Luiz.A.T."/>
            <person name="Zimmer P.D."/>
            <person name="Malone G."/>
            <person name="Dellagostin O."/>
            <person name="de Oliveira A.C."/>
            <person name="Bevan M."/>
            <person name="Bancroft I."/>
            <person name="Minx P."/>
            <person name="Cordum H."/>
            <person name="Wilson R."/>
            <person name="Cheng Z."/>
            <person name="Jin W."/>
            <person name="Jiang J."/>
            <person name="Leong S.A."/>
            <person name="Iwama H."/>
            <person name="Gojobori T."/>
            <person name="Itoh T."/>
            <person name="Niimura Y."/>
            <person name="Fujii Y."/>
            <person name="Habara T."/>
            <person name="Sakai H."/>
            <person name="Sato Y."/>
            <person name="Wilson G."/>
            <person name="Kumar K."/>
            <person name="McCouch S."/>
            <person name="Juretic N."/>
            <person name="Hoen D."/>
            <person name="Wright S."/>
            <person name="Bruskiewich R."/>
            <person name="Bureau T."/>
            <person name="Miyao A."/>
            <person name="Hirochika H."/>
            <person name="Nishikawa T."/>
            <person name="Kadowaki K."/>
            <person name="Sugiura M."/>
            <person name="Burr B."/>
            <person name="Sasaki T."/>
        </authorList>
    </citation>
    <scope>NUCLEOTIDE SEQUENCE [LARGE SCALE GENOMIC DNA]</scope>
    <source>
        <strain evidence="2">cv. Nipponbare</strain>
    </source>
</reference>
<dbReference type="EMBL" id="AC147962">
    <property type="protein sequence ID" value="AAT76366.1"/>
    <property type="molecule type" value="Genomic_DNA"/>
</dbReference>
<proteinExistence type="predicted"/>
<name>Q6F2F6_ORYSJ</name>
<dbReference type="Proteomes" id="UP000000763">
    <property type="component" value="Chromosome 3"/>
</dbReference>
<sequence>MSTRRARVAAKLGAAATTVGQRVGCSGGGGRPAAAAVLDPVVPRVDAGGAVNGR</sequence>